<feature type="domain" description="Response regulatory" evidence="18">
    <location>
        <begin position="644"/>
        <end position="763"/>
    </location>
</feature>
<evidence type="ECO:0000259" key="19">
    <source>
        <dbReference type="PROSITE" id="PS50885"/>
    </source>
</evidence>
<dbReference type="SMART" id="SM00448">
    <property type="entry name" value="REC"/>
    <property type="match status" value="1"/>
</dbReference>
<evidence type="ECO:0000256" key="4">
    <source>
        <dbReference type="ARBA" id="ARBA00022475"/>
    </source>
</evidence>
<name>A0ABV2J0K9_9HYPH</name>
<dbReference type="PRINTS" id="PR00344">
    <property type="entry name" value="BCTRLSENSOR"/>
</dbReference>
<dbReference type="SUPFAM" id="SSF47384">
    <property type="entry name" value="Homodimeric domain of signal transducing histidine kinase"/>
    <property type="match status" value="1"/>
</dbReference>
<dbReference type="Gene3D" id="3.40.50.2300">
    <property type="match status" value="1"/>
</dbReference>
<keyword evidence="5 15" id="KW-0597">Phosphoprotein</keyword>
<dbReference type="Pfam" id="PF00072">
    <property type="entry name" value="Response_reg"/>
    <property type="match status" value="1"/>
</dbReference>
<dbReference type="Gene3D" id="1.20.120.160">
    <property type="entry name" value="HPT domain"/>
    <property type="match status" value="1"/>
</dbReference>
<evidence type="ECO:0000256" key="2">
    <source>
        <dbReference type="ARBA" id="ARBA00004651"/>
    </source>
</evidence>
<organism evidence="21 22">
    <name type="scientific">Rhizobium aquaticum</name>
    <dbReference type="NCBI Taxonomy" id="1549636"/>
    <lineage>
        <taxon>Bacteria</taxon>
        <taxon>Pseudomonadati</taxon>
        <taxon>Pseudomonadota</taxon>
        <taxon>Alphaproteobacteria</taxon>
        <taxon>Hyphomicrobiales</taxon>
        <taxon>Rhizobiaceae</taxon>
        <taxon>Rhizobium/Agrobacterium group</taxon>
        <taxon>Rhizobium</taxon>
    </lineage>
</organism>
<sequence>MAQRSFSIRTKLVLLVIGAISLAEIFVITFTAWQEASRYAISRPQSLFSVAQIIASTAANAAATHDVQAAQSAMRGMGRIEGLVYVGLNLPDGETLADFGATEQLASDLVLTNPDEKISIGDILGSRTIEVQVPVVQAGKQIGLLRLIGDTRDLPGLVWAAVETALLGGGAALIIAIIIALRLQGAITRPLTRLAGAMAQIKVKHDYRVVLPRESNDEVGLLVEGFNGMIADIHERDERLARHRERLEQDVADRTADYQRAASEAVAADRAKSDFLATMSHEIRTPMNGILVMAELLAGSDMPERSRKQAEVIARSGASLLAIINDILDLSKIEAGKLDVEHLEVSPFEAVDTVLRLFADRAHTKKLDLAALIELPRNTRIDADPTRLGQVLSNLVNNALKFTEAGGVTIHVGPDGEDRIRFSVIDTGIGIAKDKLGTIFEAFSQADQTTTRQFGGTGLGLTIARRLVTAMGGEIAVTSTLGEGTNFHFSLPLTTPSSESGWARWSGEQASAPRAVVSVAGKQTETALAHYLEQAGFAVETVGAEALEQSAVGAQLVLAAFDRLSQQPRLDLDGSGAIVAVGFADERAETLLPSRRADGVLIRPASAFELDEIVSRLIAGRPLSEDTRGADQRETATPTFAGLKVLVADDAEVNREVADAALRRLGIVADFVEDGRQAVDAVLKTRYDLVLMDGSMPELDGFDATREIRAAEAEGNRERTPIVALTAHVIGTAADAWREAGMDGVLHKPFTLARLADVIGTHATGTHAVPVEGQIETEAAEGQLDLAVLEDLLKMAGGAFAVVDRIVGLYEAQSADRITELREAVTTENVERLGRVAHALKSMSFNVGARAIAETAARFERIAREDQSLVEISEIDRLAEDRETVIRAIGDWRKRM</sequence>
<dbReference type="SMART" id="SM00388">
    <property type="entry name" value="HisKA"/>
    <property type="match status" value="1"/>
</dbReference>
<dbReference type="InterPro" id="IPR003660">
    <property type="entry name" value="HAMP_dom"/>
</dbReference>
<dbReference type="Gene3D" id="1.10.287.130">
    <property type="match status" value="1"/>
</dbReference>
<dbReference type="RefSeq" id="WP_354556778.1">
    <property type="nucleotide sequence ID" value="NZ_JBEPMB010000003.1"/>
</dbReference>
<dbReference type="Pfam" id="PF02518">
    <property type="entry name" value="HATPase_c"/>
    <property type="match status" value="1"/>
</dbReference>
<dbReference type="Proteomes" id="UP001549047">
    <property type="component" value="Unassembled WGS sequence"/>
</dbReference>
<evidence type="ECO:0000259" key="17">
    <source>
        <dbReference type="PROSITE" id="PS50109"/>
    </source>
</evidence>
<feature type="modified residue" description="4-aspartylphosphate" evidence="15">
    <location>
        <position position="693"/>
    </location>
</feature>
<evidence type="ECO:0000256" key="11">
    <source>
        <dbReference type="ARBA" id="ARBA00022989"/>
    </source>
</evidence>
<evidence type="ECO:0000256" key="14">
    <source>
        <dbReference type="PROSITE-ProRule" id="PRU00110"/>
    </source>
</evidence>
<feature type="domain" description="Histidine kinase" evidence="17">
    <location>
        <begin position="278"/>
        <end position="495"/>
    </location>
</feature>
<dbReference type="Pfam" id="PF00512">
    <property type="entry name" value="HisKA"/>
    <property type="match status" value="1"/>
</dbReference>
<dbReference type="SUPFAM" id="SSF52172">
    <property type="entry name" value="CheY-like"/>
    <property type="match status" value="1"/>
</dbReference>
<gene>
    <name evidence="21" type="ORF">ABID16_002612</name>
</gene>
<comment type="caution">
    <text evidence="21">The sequence shown here is derived from an EMBL/GenBank/DDBJ whole genome shotgun (WGS) entry which is preliminary data.</text>
</comment>
<evidence type="ECO:0000256" key="12">
    <source>
        <dbReference type="ARBA" id="ARBA00023012"/>
    </source>
</evidence>
<evidence type="ECO:0000256" key="1">
    <source>
        <dbReference type="ARBA" id="ARBA00000085"/>
    </source>
</evidence>
<evidence type="ECO:0000256" key="6">
    <source>
        <dbReference type="ARBA" id="ARBA00022679"/>
    </source>
</evidence>
<keyword evidence="12" id="KW-0902">Two-component regulatory system</keyword>
<dbReference type="Pfam" id="PF01627">
    <property type="entry name" value="Hpt"/>
    <property type="match status" value="1"/>
</dbReference>
<evidence type="ECO:0000256" key="13">
    <source>
        <dbReference type="ARBA" id="ARBA00023136"/>
    </source>
</evidence>
<evidence type="ECO:0000256" key="9">
    <source>
        <dbReference type="ARBA" id="ARBA00022777"/>
    </source>
</evidence>
<dbReference type="SMART" id="SM00387">
    <property type="entry name" value="HATPase_c"/>
    <property type="match status" value="1"/>
</dbReference>
<dbReference type="InterPro" id="IPR003661">
    <property type="entry name" value="HisK_dim/P_dom"/>
</dbReference>
<dbReference type="PROSITE" id="PS50109">
    <property type="entry name" value="HIS_KIN"/>
    <property type="match status" value="1"/>
</dbReference>
<dbReference type="InterPro" id="IPR003594">
    <property type="entry name" value="HATPase_dom"/>
</dbReference>
<dbReference type="PANTHER" id="PTHR45339:SF1">
    <property type="entry name" value="HYBRID SIGNAL TRANSDUCTION HISTIDINE KINASE J"/>
    <property type="match status" value="1"/>
</dbReference>
<dbReference type="CDD" id="cd00082">
    <property type="entry name" value="HisKA"/>
    <property type="match status" value="1"/>
</dbReference>
<accession>A0ABV2J0K9</accession>
<evidence type="ECO:0000256" key="3">
    <source>
        <dbReference type="ARBA" id="ARBA00012438"/>
    </source>
</evidence>
<dbReference type="Gene3D" id="6.10.340.10">
    <property type="match status" value="1"/>
</dbReference>
<feature type="transmembrane region" description="Helical" evidence="16">
    <location>
        <begin position="12"/>
        <end position="33"/>
    </location>
</feature>
<dbReference type="InterPro" id="IPR004358">
    <property type="entry name" value="Sig_transdc_His_kin-like_C"/>
</dbReference>
<keyword evidence="7 16" id="KW-0812">Transmembrane</keyword>
<dbReference type="SMART" id="SM00304">
    <property type="entry name" value="HAMP"/>
    <property type="match status" value="1"/>
</dbReference>
<feature type="modified residue" description="Phosphohistidine" evidence="14">
    <location>
        <position position="838"/>
    </location>
</feature>
<evidence type="ECO:0000313" key="21">
    <source>
        <dbReference type="EMBL" id="MET3614275.1"/>
    </source>
</evidence>
<evidence type="ECO:0000259" key="20">
    <source>
        <dbReference type="PROSITE" id="PS50894"/>
    </source>
</evidence>
<dbReference type="InterPro" id="IPR005467">
    <property type="entry name" value="His_kinase_dom"/>
</dbReference>
<protein>
    <recommendedName>
        <fullName evidence="3">histidine kinase</fullName>
        <ecNumber evidence="3">2.7.13.3</ecNumber>
    </recommendedName>
</protein>
<dbReference type="SUPFAM" id="SSF47226">
    <property type="entry name" value="Histidine-containing phosphotransfer domain, HPT domain"/>
    <property type="match status" value="1"/>
</dbReference>
<evidence type="ECO:0000256" key="15">
    <source>
        <dbReference type="PROSITE-ProRule" id="PRU00169"/>
    </source>
</evidence>
<evidence type="ECO:0000256" key="7">
    <source>
        <dbReference type="ARBA" id="ARBA00022692"/>
    </source>
</evidence>
<feature type="domain" description="HPt" evidence="20">
    <location>
        <begin position="799"/>
        <end position="892"/>
    </location>
</feature>
<dbReference type="EMBL" id="JBEPMB010000003">
    <property type="protein sequence ID" value="MET3614275.1"/>
    <property type="molecule type" value="Genomic_DNA"/>
</dbReference>
<dbReference type="PROSITE" id="PS50885">
    <property type="entry name" value="HAMP"/>
    <property type="match status" value="1"/>
</dbReference>
<dbReference type="CDD" id="cd16922">
    <property type="entry name" value="HATPase_EvgS-ArcB-TorS-like"/>
    <property type="match status" value="1"/>
</dbReference>
<dbReference type="EC" id="2.7.13.3" evidence="3"/>
<dbReference type="Pfam" id="PF00672">
    <property type="entry name" value="HAMP"/>
    <property type="match status" value="1"/>
</dbReference>
<evidence type="ECO:0000256" key="10">
    <source>
        <dbReference type="ARBA" id="ARBA00022840"/>
    </source>
</evidence>
<keyword evidence="13 16" id="KW-0472">Membrane</keyword>
<dbReference type="CDD" id="cd06225">
    <property type="entry name" value="HAMP"/>
    <property type="match status" value="1"/>
</dbReference>
<dbReference type="PROSITE" id="PS50110">
    <property type="entry name" value="RESPONSE_REGULATORY"/>
    <property type="match status" value="1"/>
</dbReference>
<dbReference type="InterPro" id="IPR036641">
    <property type="entry name" value="HPT_dom_sf"/>
</dbReference>
<keyword evidence="11 16" id="KW-1133">Transmembrane helix</keyword>
<comment type="catalytic activity">
    <reaction evidence="1">
        <text>ATP + protein L-histidine = ADP + protein N-phospho-L-histidine.</text>
        <dbReference type="EC" id="2.7.13.3"/>
    </reaction>
</comment>
<evidence type="ECO:0000256" key="5">
    <source>
        <dbReference type="ARBA" id="ARBA00022553"/>
    </source>
</evidence>
<keyword evidence="6 21" id="KW-0808">Transferase</keyword>
<dbReference type="PANTHER" id="PTHR45339">
    <property type="entry name" value="HYBRID SIGNAL TRANSDUCTION HISTIDINE KINASE J"/>
    <property type="match status" value="1"/>
</dbReference>
<evidence type="ECO:0000256" key="16">
    <source>
        <dbReference type="SAM" id="Phobius"/>
    </source>
</evidence>
<evidence type="ECO:0000313" key="22">
    <source>
        <dbReference type="Proteomes" id="UP001549047"/>
    </source>
</evidence>
<dbReference type="GO" id="GO:0004673">
    <property type="term" value="F:protein histidine kinase activity"/>
    <property type="evidence" value="ECO:0007669"/>
    <property type="project" value="UniProtKB-EC"/>
</dbReference>
<dbReference type="InterPro" id="IPR036097">
    <property type="entry name" value="HisK_dim/P_sf"/>
</dbReference>
<evidence type="ECO:0000259" key="18">
    <source>
        <dbReference type="PROSITE" id="PS50110"/>
    </source>
</evidence>
<keyword evidence="9 21" id="KW-0418">Kinase</keyword>
<keyword evidence="8" id="KW-0547">Nucleotide-binding</keyword>
<dbReference type="InterPro" id="IPR008207">
    <property type="entry name" value="Sig_transdc_His_kin_Hpt_dom"/>
</dbReference>
<keyword evidence="10" id="KW-0067">ATP-binding</keyword>
<reference evidence="21 22" key="1">
    <citation type="submission" date="2024-06" db="EMBL/GenBank/DDBJ databases">
        <title>Genomic Encyclopedia of Type Strains, Phase IV (KMG-IV): sequencing the most valuable type-strain genomes for metagenomic binning, comparative biology and taxonomic classification.</title>
        <authorList>
            <person name="Goeker M."/>
        </authorList>
    </citation>
    <scope>NUCLEOTIDE SEQUENCE [LARGE SCALE GENOMIC DNA]</scope>
    <source>
        <strain evidence="21 22">DSM 29780</strain>
    </source>
</reference>
<dbReference type="SUPFAM" id="SSF158472">
    <property type="entry name" value="HAMP domain-like"/>
    <property type="match status" value="1"/>
</dbReference>
<keyword evidence="22" id="KW-1185">Reference proteome</keyword>
<dbReference type="CDD" id="cd17546">
    <property type="entry name" value="REC_hyHK_CKI1_RcsC-like"/>
    <property type="match status" value="1"/>
</dbReference>
<dbReference type="InterPro" id="IPR036890">
    <property type="entry name" value="HATPase_C_sf"/>
</dbReference>
<keyword evidence="4" id="KW-1003">Cell membrane</keyword>
<evidence type="ECO:0000256" key="8">
    <source>
        <dbReference type="ARBA" id="ARBA00022741"/>
    </source>
</evidence>
<dbReference type="InterPro" id="IPR001789">
    <property type="entry name" value="Sig_transdc_resp-reg_receiver"/>
</dbReference>
<proteinExistence type="predicted"/>
<comment type="subcellular location">
    <subcellularLocation>
        <location evidence="2">Cell membrane</location>
        <topology evidence="2">Multi-pass membrane protein</topology>
    </subcellularLocation>
</comment>
<dbReference type="PROSITE" id="PS50894">
    <property type="entry name" value="HPT"/>
    <property type="match status" value="1"/>
</dbReference>
<dbReference type="InterPro" id="IPR011006">
    <property type="entry name" value="CheY-like_superfamily"/>
</dbReference>
<dbReference type="SUPFAM" id="SSF55874">
    <property type="entry name" value="ATPase domain of HSP90 chaperone/DNA topoisomerase II/histidine kinase"/>
    <property type="match status" value="1"/>
</dbReference>
<dbReference type="Gene3D" id="3.30.565.10">
    <property type="entry name" value="Histidine kinase-like ATPase, C-terminal domain"/>
    <property type="match status" value="1"/>
</dbReference>
<feature type="domain" description="HAMP" evidence="19">
    <location>
        <begin position="185"/>
        <end position="238"/>
    </location>
</feature>